<feature type="transmembrane region" description="Helical" evidence="10">
    <location>
        <begin position="676"/>
        <end position="697"/>
    </location>
</feature>
<evidence type="ECO:0000256" key="6">
    <source>
        <dbReference type="ARBA" id="ARBA00022989"/>
    </source>
</evidence>
<keyword evidence="7 10" id="KW-0472">Membrane</keyword>
<dbReference type="FunFam" id="1.20.1250.20:FF:000037">
    <property type="entry name" value="Protein NRT1/ PTR FAMILY 5.2"/>
    <property type="match status" value="1"/>
</dbReference>
<dbReference type="OrthoDB" id="8904098at2759"/>
<evidence type="ECO:0008006" key="13">
    <source>
        <dbReference type="Google" id="ProtNLM"/>
    </source>
</evidence>
<feature type="transmembrane region" description="Helical" evidence="10">
    <location>
        <begin position="439"/>
        <end position="459"/>
    </location>
</feature>
<evidence type="ECO:0000256" key="4">
    <source>
        <dbReference type="ARBA" id="ARBA00022553"/>
    </source>
</evidence>
<keyword evidence="6 10" id="KW-1133">Transmembrane helix</keyword>
<dbReference type="GO" id="GO:0006857">
    <property type="term" value="P:oligopeptide transport"/>
    <property type="evidence" value="ECO:0007669"/>
    <property type="project" value="InterPro"/>
</dbReference>
<dbReference type="PANTHER" id="PTHR11654">
    <property type="entry name" value="OLIGOPEPTIDE TRANSPORTER-RELATED"/>
    <property type="match status" value="1"/>
</dbReference>
<feature type="transmembrane region" description="Helical" evidence="10">
    <location>
        <begin position="517"/>
        <end position="542"/>
    </location>
</feature>
<keyword evidence="5 9" id="KW-0812">Transmembrane</keyword>
<keyword evidence="3 9" id="KW-0813">Transport</keyword>
<sequence length="1152" mass="127794">MGRNSHMGDYQELDTESNACTLIESKQDDGMYTEDGTVDYLNSPANKRKTGTWKACGFILGTECCERLAFYGMSSNLVRYFKFRLNEHSATASRNLSTWAGTCYLTPLIGAFVADTYLGRYWTIVTFSIIYAIGMGMLTLSASVPGLKPTCYEKDVCSATEAQVALCFTSLYLVALGTGGIKPCVSSYGADQFDDHDEVEEKQKSSFFNWFYFVINIGALVAHSVLVWIQDNVGWGWGFLVPTVAMGIAIISFFSGTKLYRNQMPGGSPLTRLCQVVVASFRKKKMEVPFDSSLLYESSDASFSVSTSRKIDHTLDFVFFDKAAVVAPSDHTNGSIDPWKLCSVSQVEELKAVLRLLPIWATGIIFSTIYSQMGNLFVLQGSTLDPRMGPSGFQIPPASLGIFDTISVVFWVPIYDWVIVPVARRLTGQQNGLTQLQRIGTGLFVSIFSMVCAGGLEVVRLEIISRNNYYELEHIPMSIFWQVPQYFLIGCAEVFTNIGQLEFFYEQAPDSMRSLCAALQLTITALGSYVSALLVTFVTIISTRDGSPGWITDNLNYGHLDYFFWLLAGLSEENSVLYTKDGTVDHLNHPAKKLKTGNWKACVFIVATASFERLAYFGMSSNLLLYFKVELNQHSATASRNLSNWTGACYITPLVGAFLADGYIGKYWTIASSSLLYAIGMALLTLSASAPGLMPTFFSTNFYNAIDAQTVMCFTSLYLVALASGGIKACVSAYGADQFDNNDKIEKKVKSSFFNWYYQMMNIGSLLAHSFIVWVQDYLGWIWGFGIPTLAMAMGVVSFFSGTWFYRNHKPAGSPLTRLFQVVVASFRKKRIDVPKDASLLYEIADDNSAIIRSRKLNHTRNFSSVRGQMDNLFVLQGSFMNTQVGKTSFTIPPASLGTFGTLSVILWVPVYDQIIVPLARKLTGHPNGLTQLQRIGTGHFISIFSMLSAGILEVIRLDIVKRHNYYEIKPVPISIFWQVPQFLIIGCAEVFTLVGQMEFFYEQVPDSMRSLGSALRLTTIALGNYTSSLLVSIVIKVTTEDGGPGWIPDNLNYGQLHKFFWLLAVLSMGWWSGGSGIAAEEEVVGDCLLSVCRGTCDVNCDGEEKAMACEPCPLAVFSRERYSRLKSMAKKLTIKDKGCCGEALQERNREE</sequence>
<comment type="subcellular location">
    <subcellularLocation>
        <location evidence="1 9">Membrane</location>
        <topology evidence="1 9">Multi-pass membrane protein</topology>
    </subcellularLocation>
</comment>
<feature type="transmembrane region" description="Helical" evidence="10">
    <location>
        <begin position="120"/>
        <end position="140"/>
    </location>
</feature>
<evidence type="ECO:0000256" key="8">
    <source>
        <dbReference type="ARBA" id="ARBA00044504"/>
    </source>
</evidence>
<gene>
    <name evidence="11" type="ORF">E3N88_36089</name>
</gene>
<accession>A0A5N6M2S4</accession>
<reference evidence="11 12" key="1">
    <citation type="submission" date="2019-05" db="EMBL/GenBank/DDBJ databases">
        <title>Mikania micrantha, genome provides insights into the molecular mechanism of rapid growth.</title>
        <authorList>
            <person name="Liu B."/>
        </authorList>
    </citation>
    <scope>NUCLEOTIDE SEQUENCE [LARGE SCALE GENOMIC DNA]</scope>
    <source>
        <strain evidence="11">NLD-2019</strain>
        <tissue evidence="11">Leaf</tissue>
    </source>
</reference>
<evidence type="ECO:0000256" key="10">
    <source>
        <dbReference type="SAM" id="Phobius"/>
    </source>
</evidence>
<protein>
    <recommendedName>
        <fullName evidence="13">Major facilitator superfamily (MFS) profile domain-containing protein</fullName>
    </recommendedName>
</protein>
<comment type="caution">
    <text evidence="11">The sequence shown here is derived from an EMBL/GenBank/DDBJ whole genome shotgun (WGS) entry which is preliminary data.</text>
</comment>
<name>A0A5N6M2S4_9ASTR</name>
<evidence type="ECO:0000256" key="2">
    <source>
        <dbReference type="ARBA" id="ARBA00005982"/>
    </source>
</evidence>
<evidence type="ECO:0000256" key="5">
    <source>
        <dbReference type="ARBA" id="ARBA00022692"/>
    </source>
</evidence>
<feature type="transmembrane region" description="Helical" evidence="10">
    <location>
        <begin position="235"/>
        <end position="254"/>
    </location>
</feature>
<evidence type="ECO:0000256" key="9">
    <source>
        <dbReference type="RuleBase" id="RU003755"/>
    </source>
</evidence>
<dbReference type="PROSITE" id="PS01023">
    <property type="entry name" value="PTR2_2"/>
    <property type="match status" value="1"/>
</dbReference>
<dbReference type="InterPro" id="IPR018456">
    <property type="entry name" value="PTR2_symporter_CS"/>
</dbReference>
<feature type="transmembrane region" description="Helical" evidence="10">
    <location>
        <begin position="96"/>
        <end position="114"/>
    </location>
</feature>
<dbReference type="GO" id="GO:0016020">
    <property type="term" value="C:membrane"/>
    <property type="evidence" value="ECO:0007669"/>
    <property type="project" value="UniProtKB-SubCell"/>
</dbReference>
<dbReference type="SUPFAM" id="SSF103473">
    <property type="entry name" value="MFS general substrate transporter"/>
    <property type="match status" value="2"/>
</dbReference>
<keyword evidence="12" id="KW-1185">Reference proteome</keyword>
<feature type="transmembrane region" description="Helical" evidence="10">
    <location>
        <begin position="210"/>
        <end position="229"/>
    </location>
</feature>
<feature type="transmembrane region" description="Helical" evidence="10">
    <location>
        <begin position="717"/>
        <end position="736"/>
    </location>
</feature>
<dbReference type="EMBL" id="SZYD01000017">
    <property type="protein sequence ID" value="KAD3068209.1"/>
    <property type="molecule type" value="Genomic_DNA"/>
</dbReference>
<evidence type="ECO:0000256" key="7">
    <source>
        <dbReference type="ARBA" id="ARBA00023136"/>
    </source>
</evidence>
<organism evidence="11 12">
    <name type="scientific">Mikania micrantha</name>
    <name type="common">bitter vine</name>
    <dbReference type="NCBI Taxonomy" id="192012"/>
    <lineage>
        <taxon>Eukaryota</taxon>
        <taxon>Viridiplantae</taxon>
        <taxon>Streptophyta</taxon>
        <taxon>Embryophyta</taxon>
        <taxon>Tracheophyta</taxon>
        <taxon>Spermatophyta</taxon>
        <taxon>Magnoliopsida</taxon>
        <taxon>eudicotyledons</taxon>
        <taxon>Gunneridae</taxon>
        <taxon>Pentapetalae</taxon>
        <taxon>asterids</taxon>
        <taxon>campanulids</taxon>
        <taxon>Asterales</taxon>
        <taxon>Asteraceae</taxon>
        <taxon>Asteroideae</taxon>
        <taxon>Heliantheae alliance</taxon>
        <taxon>Eupatorieae</taxon>
        <taxon>Mikania</taxon>
    </lineage>
</organism>
<dbReference type="Gene3D" id="1.20.1250.20">
    <property type="entry name" value="MFS general substrate transporter like domains"/>
    <property type="match status" value="2"/>
</dbReference>
<dbReference type="GO" id="GO:0022857">
    <property type="term" value="F:transmembrane transporter activity"/>
    <property type="evidence" value="ECO:0007669"/>
    <property type="project" value="InterPro"/>
</dbReference>
<feature type="transmembrane region" description="Helical" evidence="10">
    <location>
        <begin position="756"/>
        <end position="775"/>
    </location>
</feature>
<evidence type="ECO:0000313" key="11">
    <source>
        <dbReference type="EMBL" id="KAD3068209.1"/>
    </source>
</evidence>
<dbReference type="InterPro" id="IPR036259">
    <property type="entry name" value="MFS_trans_sf"/>
</dbReference>
<dbReference type="AlphaFoldDB" id="A0A5N6M2S4"/>
<comment type="similarity">
    <text evidence="8">Belongs to the major facilitator superfamily. Phosphate:H(+) symporter (TC 2.A.1.9) family.</text>
</comment>
<dbReference type="Pfam" id="PF00854">
    <property type="entry name" value="PTR2"/>
    <property type="match status" value="3"/>
</dbReference>
<proteinExistence type="inferred from homology"/>
<dbReference type="PROSITE" id="PS01022">
    <property type="entry name" value="PTR2_1"/>
    <property type="match status" value="2"/>
</dbReference>
<dbReference type="InterPro" id="IPR000109">
    <property type="entry name" value="POT_fam"/>
</dbReference>
<feature type="transmembrane region" description="Helical" evidence="10">
    <location>
        <begin position="781"/>
        <end position="806"/>
    </location>
</feature>
<evidence type="ECO:0000256" key="3">
    <source>
        <dbReference type="ARBA" id="ARBA00022448"/>
    </source>
</evidence>
<feature type="transmembrane region" description="Helical" evidence="10">
    <location>
        <begin position="356"/>
        <end position="378"/>
    </location>
</feature>
<comment type="similarity">
    <text evidence="2 9">Belongs to the major facilitator superfamily. Proton-dependent oligopeptide transporter (POT/PTR) (TC 2.A.17) family.</text>
</comment>
<dbReference type="Proteomes" id="UP000326396">
    <property type="component" value="Linkage Group LG7"/>
</dbReference>
<evidence type="ECO:0000313" key="12">
    <source>
        <dbReference type="Proteomes" id="UP000326396"/>
    </source>
</evidence>
<feature type="transmembrane region" description="Helical" evidence="10">
    <location>
        <begin position="936"/>
        <end position="956"/>
    </location>
</feature>
<feature type="transmembrane region" description="Helical" evidence="10">
    <location>
        <begin position="976"/>
        <end position="995"/>
    </location>
</feature>
<feature type="transmembrane region" description="Helical" evidence="10">
    <location>
        <begin position="398"/>
        <end position="418"/>
    </location>
</feature>
<evidence type="ECO:0000256" key="1">
    <source>
        <dbReference type="ARBA" id="ARBA00004141"/>
    </source>
</evidence>
<keyword evidence="4" id="KW-0597">Phosphoprotein</keyword>